<keyword evidence="3" id="KW-1185">Reference proteome</keyword>
<dbReference type="GO" id="GO:0016137">
    <property type="term" value="P:glycoside metabolic process"/>
    <property type="evidence" value="ECO:0007669"/>
    <property type="project" value="UniProtKB-ARBA"/>
</dbReference>
<dbReference type="Gene3D" id="3.40.50.10320">
    <property type="entry name" value="LmbE-like"/>
    <property type="match status" value="1"/>
</dbReference>
<dbReference type="STRING" id="1901.BB341_07410"/>
<evidence type="ECO:0000256" key="1">
    <source>
        <dbReference type="ARBA" id="ARBA00022833"/>
    </source>
</evidence>
<dbReference type="Pfam" id="PF02585">
    <property type="entry name" value="PIG-L"/>
    <property type="match status" value="1"/>
</dbReference>
<dbReference type="RefSeq" id="WP_003961864.1">
    <property type="nucleotide sequence ID" value="NZ_CM000913.1"/>
</dbReference>
<dbReference type="OrthoDB" id="116799at2"/>
<dbReference type="SUPFAM" id="SSF102588">
    <property type="entry name" value="LmbE-like"/>
    <property type="match status" value="1"/>
</dbReference>
<dbReference type="PANTHER" id="PTHR12993:SF11">
    <property type="entry name" value="N-ACETYLGLUCOSAMINYL-PHOSPHATIDYLINOSITOL DE-N-ACETYLASE"/>
    <property type="match status" value="1"/>
</dbReference>
<keyword evidence="1" id="KW-0862">Zinc</keyword>
<proteinExistence type="predicted"/>
<name>E2Q6Q8_STRCL</name>
<dbReference type="GO" id="GO:0016811">
    <property type="term" value="F:hydrolase activity, acting on carbon-nitrogen (but not peptide) bonds, in linear amides"/>
    <property type="evidence" value="ECO:0007669"/>
    <property type="project" value="TreeGrafter"/>
</dbReference>
<evidence type="ECO:0000313" key="3">
    <source>
        <dbReference type="Proteomes" id="UP000002357"/>
    </source>
</evidence>
<gene>
    <name evidence="2" type="ORF">SCLAV_4283</name>
</gene>
<dbReference type="AlphaFoldDB" id="E2Q6Q8"/>
<dbReference type="GeneID" id="93729247"/>
<dbReference type="eggNOG" id="COG2120">
    <property type="taxonomic scope" value="Bacteria"/>
</dbReference>
<dbReference type="EMBL" id="CM000913">
    <property type="protein sequence ID" value="EFG09357.1"/>
    <property type="molecule type" value="Genomic_DNA"/>
</dbReference>
<organism evidence="2 3">
    <name type="scientific">Streptomyces clavuligerus</name>
    <dbReference type="NCBI Taxonomy" id="1901"/>
    <lineage>
        <taxon>Bacteria</taxon>
        <taxon>Bacillati</taxon>
        <taxon>Actinomycetota</taxon>
        <taxon>Actinomycetes</taxon>
        <taxon>Kitasatosporales</taxon>
        <taxon>Streptomycetaceae</taxon>
        <taxon>Streptomyces</taxon>
    </lineage>
</organism>
<protein>
    <submittedName>
        <fullName evidence="2">LmbE family protein</fullName>
    </submittedName>
</protein>
<sequence length="236" mass="25212">MKVLVIAAHPDDEVLGAGATVATLSRQGAQVHIHIMAEGVSLRHEGVTREQARARCETAAGELGAKEISFGGYAADGRLLADLSQRPVVDGVGKLLRETGPELVLTHHPGDIHADHRRVAHAVSYGTRILGGGPVRQVLHFEVLSSTEQQTGLMAPFRPDVFYDVTGEVEAKCRALAAYDYEVHEPPHPRSLEAVRTLAAHRGHQVGVTAAEAFALGRELRTSPTTGHDTLGVGRT</sequence>
<reference evidence="2 3" key="1">
    <citation type="journal article" date="2010" name="Genome Biol. Evol.">
        <title>The sequence of a 1.8-mb bacterial linear plasmid reveals a rich evolutionary reservoir of secondary metabolic pathways.</title>
        <authorList>
            <person name="Medema M.H."/>
            <person name="Trefzer A."/>
            <person name="Kovalchuk A."/>
            <person name="van den Berg M."/>
            <person name="Mueller U."/>
            <person name="Heijne W."/>
            <person name="Wu L."/>
            <person name="Alam M.T."/>
            <person name="Ronning C.M."/>
            <person name="Nierman W.C."/>
            <person name="Bovenberg R.A.L."/>
            <person name="Breitling R."/>
            <person name="Takano E."/>
        </authorList>
    </citation>
    <scope>NUCLEOTIDE SEQUENCE [LARGE SCALE GENOMIC DNA]</scope>
    <source>
        <strain evidence="3">ATCC 27064 / DSM 738 / JCM 4710 / NBRC 13307 / NCIMB 12785 / NRRL 3585 / VKM Ac-602</strain>
    </source>
</reference>
<dbReference type="InterPro" id="IPR003737">
    <property type="entry name" value="GlcNAc_PI_deacetylase-related"/>
</dbReference>
<dbReference type="KEGG" id="sclf:BB341_07410"/>
<dbReference type="InterPro" id="IPR024078">
    <property type="entry name" value="LmbE-like_dom_sf"/>
</dbReference>
<accession>E2Q6Q8</accession>
<dbReference type="Proteomes" id="UP000002357">
    <property type="component" value="Chromosome"/>
</dbReference>
<evidence type="ECO:0000313" key="2">
    <source>
        <dbReference type="EMBL" id="EFG09357.1"/>
    </source>
</evidence>
<dbReference type="PANTHER" id="PTHR12993">
    <property type="entry name" value="N-ACETYLGLUCOSAMINYL-PHOSPHATIDYLINOSITOL DE-N-ACETYLASE-RELATED"/>
    <property type="match status" value="1"/>
</dbReference>